<protein>
    <submittedName>
        <fullName evidence="1">Uncharacterized protein</fullName>
    </submittedName>
</protein>
<dbReference type="AlphaFoldDB" id="A0A812TCS1"/>
<evidence type="ECO:0000313" key="2">
    <source>
        <dbReference type="Proteomes" id="UP000604046"/>
    </source>
</evidence>
<gene>
    <name evidence="1" type="ORF">SNAT2548_LOCUS28941</name>
</gene>
<dbReference type="EMBL" id="CAJNDS010002537">
    <property type="protein sequence ID" value="CAE7517029.1"/>
    <property type="molecule type" value="Genomic_DNA"/>
</dbReference>
<dbReference type="Proteomes" id="UP000604046">
    <property type="component" value="Unassembled WGS sequence"/>
</dbReference>
<comment type="caution">
    <text evidence="1">The sequence shown here is derived from an EMBL/GenBank/DDBJ whole genome shotgun (WGS) entry which is preliminary data.</text>
</comment>
<name>A0A812TCS1_9DINO</name>
<dbReference type="PROSITE" id="PS51257">
    <property type="entry name" value="PROKAR_LIPOPROTEIN"/>
    <property type="match status" value="1"/>
</dbReference>
<evidence type="ECO:0000313" key="1">
    <source>
        <dbReference type="EMBL" id="CAE7517029.1"/>
    </source>
</evidence>
<sequence length="125" mass="13831">MRSFVGGHLPYRGSSVQSYLAAGCPEEVIRAPESHPPNTRPGYITLHGRPLFGSAAAFDQLAGAKLLQMRPESPGLAGDSYSKVETCDGIKFRLACRGHNDFLDFAYEAPRQLLLRAQRFFFRCP</sequence>
<accession>A0A812TCS1</accession>
<keyword evidence="2" id="KW-1185">Reference proteome</keyword>
<reference evidence="1" key="1">
    <citation type="submission" date="2021-02" db="EMBL/GenBank/DDBJ databases">
        <authorList>
            <person name="Dougan E. K."/>
            <person name="Rhodes N."/>
            <person name="Thang M."/>
            <person name="Chan C."/>
        </authorList>
    </citation>
    <scope>NUCLEOTIDE SEQUENCE</scope>
</reference>
<proteinExistence type="predicted"/>
<organism evidence="1 2">
    <name type="scientific">Symbiodinium natans</name>
    <dbReference type="NCBI Taxonomy" id="878477"/>
    <lineage>
        <taxon>Eukaryota</taxon>
        <taxon>Sar</taxon>
        <taxon>Alveolata</taxon>
        <taxon>Dinophyceae</taxon>
        <taxon>Suessiales</taxon>
        <taxon>Symbiodiniaceae</taxon>
        <taxon>Symbiodinium</taxon>
    </lineage>
</organism>